<feature type="chain" id="PRO_5006195778" description="DUF732 domain-containing protein" evidence="2">
    <location>
        <begin position="23"/>
        <end position="130"/>
    </location>
</feature>
<evidence type="ECO:0000313" key="4">
    <source>
        <dbReference type="EMBL" id="KQH80877.1"/>
    </source>
</evidence>
<feature type="signal peptide" evidence="2">
    <location>
        <begin position="1"/>
        <end position="22"/>
    </location>
</feature>
<name>A0A0Q2QM30_MYCGO</name>
<proteinExistence type="predicted"/>
<feature type="domain" description="DUF732" evidence="3">
    <location>
        <begin position="26"/>
        <end position="98"/>
    </location>
</feature>
<accession>A0A0Q2QM30</accession>
<dbReference type="OrthoDB" id="4737207at2"/>
<protein>
    <recommendedName>
        <fullName evidence="3">DUF732 domain-containing protein</fullName>
    </recommendedName>
</protein>
<dbReference type="EMBL" id="LKTM01000004">
    <property type="protein sequence ID" value="KQH80877.1"/>
    <property type="molecule type" value="Genomic_DNA"/>
</dbReference>
<dbReference type="InterPro" id="IPR007969">
    <property type="entry name" value="DUF732"/>
</dbReference>
<evidence type="ECO:0000256" key="2">
    <source>
        <dbReference type="SAM" id="SignalP"/>
    </source>
</evidence>
<dbReference type="RefSeq" id="WP_055576284.1">
    <property type="nucleotide sequence ID" value="NZ_LKTM01000004.1"/>
</dbReference>
<evidence type="ECO:0000259" key="3">
    <source>
        <dbReference type="Pfam" id="PF05305"/>
    </source>
</evidence>
<gene>
    <name evidence="4" type="ORF">AO501_17660</name>
</gene>
<evidence type="ECO:0000256" key="1">
    <source>
        <dbReference type="SAM" id="MobiDB-lite"/>
    </source>
</evidence>
<comment type="caution">
    <text evidence="4">The sequence shown here is derived from an EMBL/GenBank/DDBJ whole genome shotgun (WGS) entry which is preliminary data.</text>
</comment>
<dbReference type="Proteomes" id="UP000051677">
    <property type="component" value="Unassembled WGS sequence"/>
</dbReference>
<reference evidence="4 5" key="1">
    <citation type="submission" date="2015-10" db="EMBL/GenBank/DDBJ databases">
        <title>Mycobacterium gordonae draft genome assembly.</title>
        <authorList>
            <person name="Ustinova V."/>
            <person name="Smirnova T."/>
            <person name="Blagodatskikh K."/>
            <person name="Varlamov D."/>
            <person name="Larionova E."/>
            <person name="Chernousova L."/>
        </authorList>
    </citation>
    <scope>NUCLEOTIDE SEQUENCE [LARGE SCALE GENOMIC DNA]</scope>
    <source>
        <strain evidence="4 5">CTRI 14-8773</strain>
    </source>
</reference>
<dbReference type="Pfam" id="PF05305">
    <property type="entry name" value="DUF732"/>
    <property type="match status" value="1"/>
</dbReference>
<keyword evidence="2" id="KW-0732">Signal</keyword>
<organism evidence="4 5">
    <name type="scientific">Mycobacterium gordonae</name>
    <dbReference type="NCBI Taxonomy" id="1778"/>
    <lineage>
        <taxon>Bacteria</taxon>
        <taxon>Bacillati</taxon>
        <taxon>Actinomycetota</taxon>
        <taxon>Actinomycetes</taxon>
        <taxon>Mycobacteriales</taxon>
        <taxon>Mycobacteriaceae</taxon>
        <taxon>Mycobacterium</taxon>
    </lineage>
</organism>
<feature type="region of interest" description="Disordered" evidence="1">
    <location>
        <begin position="105"/>
        <end position="130"/>
    </location>
</feature>
<dbReference type="AlphaFoldDB" id="A0A0Q2QM30"/>
<evidence type="ECO:0000313" key="5">
    <source>
        <dbReference type="Proteomes" id="UP000051677"/>
    </source>
</evidence>
<sequence>MVVARAIALLVLSVGLAAPAYADATDDAFITNLSTSGMNFGAPDKAIQVAKTVVCGSLKDNPSTSNAELTTKVTNATNWPALNAAYFTGAAIQAYCPQYGSLTPPSVPSKVPTAPSTPAPTPSTSAVQSA</sequence>